<organism evidence="1 2">
    <name type="scientific">Rhizopus oryzae</name>
    <name type="common">Mucormycosis agent</name>
    <name type="synonym">Rhizopus arrhizus var. delemar</name>
    <dbReference type="NCBI Taxonomy" id="64495"/>
    <lineage>
        <taxon>Eukaryota</taxon>
        <taxon>Fungi</taxon>
        <taxon>Fungi incertae sedis</taxon>
        <taxon>Mucoromycota</taxon>
        <taxon>Mucoromycotina</taxon>
        <taxon>Mucoromycetes</taxon>
        <taxon>Mucorales</taxon>
        <taxon>Mucorineae</taxon>
        <taxon>Rhizopodaceae</taxon>
        <taxon>Rhizopus</taxon>
    </lineage>
</organism>
<accession>A0A9P6XQN6</accession>
<proteinExistence type="predicted"/>
<sequence length="94" mass="11108">MFSGYRFGGFDHKHERFRIIYSVCEVLFFAKRLANFGFSEHRNIEKIIIDTLAHDNQVHVVECSEEIVKLKSLFKFDGREKLFHRSKMLPSPTS</sequence>
<reference evidence="1" key="1">
    <citation type="journal article" date="2020" name="Microb. Genom.">
        <title>Genetic diversity of clinical and environmental Mucorales isolates obtained from an investigation of mucormycosis cases among solid organ transplant recipients.</title>
        <authorList>
            <person name="Nguyen M.H."/>
            <person name="Kaul D."/>
            <person name="Muto C."/>
            <person name="Cheng S.J."/>
            <person name="Richter R.A."/>
            <person name="Bruno V.M."/>
            <person name="Liu G."/>
            <person name="Beyhan S."/>
            <person name="Sundermann A.J."/>
            <person name="Mounaud S."/>
            <person name="Pasculle A.W."/>
            <person name="Nierman W.C."/>
            <person name="Driscoll E."/>
            <person name="Cumbie R."/>
            <person name="Clancy C.J."/>
            <person name="Dupont C.L."/>
        </authorList>
    </citation>
    <scope>NUCLEOTIDE SEQUENCE</scope>
    <source>
        <strain evidence="1">GL16</strain>
    </source>
</reference>
<protein>
    <submittedName>
        <fullName evidence="1">Uncharacterized protein</fullName>
    </submittedName>
</protein>
<dbReference type="EMBL" id="JAANIT010006519">
    <property type="protein sequence ID" value="KAG1530544.1"/>
    <property type="molecule type" value="Genomic_DNA"/>
</dbReference>
<gene>
    <name evidence="1" type="ORF">G6F51_013809</name>
</gene>
<dbReference type="Proteomes" id="UP000717996">
    <property type="component" value="Unassembled WGS sequence"/>
</dbReference>
<name>A0A9P6XQN6_RHIOR</name>
<comment type="caution">
    <text evidence="1">The sequence shown here is derived from an EMBL/GenBank/DDBJ whole genome shotgun (WGS) entry which is preliminary data.</text>
</comment>
<evidence type="ECO:0000313" key="2">
    <source>
        <dbReference type="Proteomes" id="UP000717996"/>
    </source>
</evidence>
<evidence type="ECO:0000313" key="1">
    <source>
        <dbReference type="EMBL" id="KAG1530544.1"/>
    </source>
</evidence>
<dbReference type="AlphaFoldDB" id="A0A9P6XQN6"/>